<organism evidence="2 3">
    <name type="scientific">Venturia nashicola</name>
    <dbReference type="NCBI Taxonomy" id="86259"/>
    <lineage>
        <taxon>Eukaryota</taxon>
        <taxon>Fungi</taxon>
        <taxon>Dikarya</taxon>
        <taxon>Ascomycota</taxon>
        <taxon>Pezizomycotina</taxon>
        <taxon>Dothideomycetes</taxon>
        <taxon>Pleosporomycetidae</taxon>
        <taxon>Venturiales</taxon>
        <taxon>Venturiaceae</taxon>
        <taxon>Venturia</taxon>
    </lineage>
</organism>
<sequence>MTLQTSDVRGRLSALSTVIEYLRGHVFDGSFDKFGIGFEATARDRLKNIASLLALAPRETVFVTVQNRLKGRDGDQGYGTLAVMEKPDDDDDNMIDLCRPYIDPDLHAGHVAIISTFSRGRHQHVEIIESLLLAIHLSWNENKNLQTNQRCDELCEVFVSYTLGTTSTEFRYRLEFGREESAFIEFFDGSPPTIETFNLADAGIDKYDAHGERSGVLDEWTKLSHRLRDEVDSFEEDMKMSQDELDDDFQEFARIQAIPGNAYITVANGFISTKVIALVHIVIRFRLGRIVKALEVLDNGTMQAPWHTTALITPPPHTLQKELHTTVTNLTGLLLAYRRFLYDSDPNCKCYTLPNVFPIKRSSNLSLEDDIQQTQFEKSRTDDVKYDYFRNLPFGSSMVAWLHGLCYHYHSAQGLIRFVKKVSKDELEKSRIVLKLLPKVPEVATEGIEMDLVLTAAMEAPKADDKVQEKYDQIADILSKFAYDEEDFALCVADGFLSTESLAPRFFFEMMSSIVHPTERKDMEPVPREESYKRKLYSHIHQTYPKIACNRAISMVSAILLDELLTEYYGDIVYQKGVSHEHGIISGLKCWNKILATAVPAEVKLQVAERVIVKLRRDFRRRMSSMRVESLKHWIAFAMGDVDEMPGVELGDEQAVDGDVEMS</sequence>
<proteinExistence type="predicted"/>
<dbReference type="Proteomes" id="UP000298493">
    <property type="component" value="Unassembled WGS sequence"/>
</dbReference>
<accession>A0A4Z1P5W9</accession>
<gene>
    <name evidence="2" type="ORF">E6O75_ATG02202</name>
</gene>
<dbReference type="AlphaFoldDB" id="A0A4Z1P5W9"/>
<keyword evidence="1" id="KW-0175">Coiled coil</keyword>
<evidence type="ECO:0000313" key="2">
    <source>
        <dbReference type="EMBL" id="TID23028.1"/>
    </source>
</evidence>
<evidence type="ECO:0000256" key="1">
    <source>
        <dbReference type="SAM" id="Coils"/>
    </source>
</evidence>
<comment type="caution">
    <text evidence="2">The sequence shown here is derived from an EMBL/GenBank/DDBJ whole genome shotgun (WGS) entry which is preliminary data.</text>
</comment>
<keyword evidence="3" id="KW-1185">Reference proteome</keyword>
<reference evidence="2 3" key="1">
    <citation type="submission" date="2019-04" db="EMBL/GenBank/DDBJ databases">
        <title>High contiguity whole genome sequence and gene annotation resource for two Venturia nashicola isolates.</title>
        <authorList>
            <person name="Prokchorchik M."/>
            <person name="Won K."/>
            <person name="Lee Y."/>
            <person name="Choi E.D."/>
            <person name="Segonzac C."/>
            <person name="Sohn K.H."/>
        </authorList>
    </citation>
    <scope>NUCLEOTIDE SEQUENCE [LARGE SCALE GENOMIC DNA]</scope>
    <source>
        <strain evidence="2 3">PRI2</strain>
    </source>
</reference>
<feature type="coiled-coil region" evidence="1">
    <location>
        <begin position="217"/>
        <end position="244"/>
    </location>
</feature>
<dbReference type="EMBL" id="SNSC02000007">
    <property type="protein sequence ID" value="TID23028.1"/>
    <property type="molecule type" value="Genomic_DNA"/>
</dbReference>
<name>A0A4Z1P5W9_9PEZI</name>
<protein>
    <submittedName>
        <fullName evidence="2">Uncharacterized protein</fullName>
    </submittedName>
</protein>
<evidence type="ECO:0000313" key="3">
    <source>
        <dbReference type="Proteomes" id="UP000298493"/>
    </source>
</evidence>